<comment type="caution">
    <text evidence="1">The sequence shown here is derived from an EMBL/GenBank/DDBJ whole genome shotgun (WGS) entry which is preliminary data.</text>
</comment>
<reference evidence="1 2" key="1">
    <citation type="submission" date="2022-05" db="EMBL/GenBank/DDBJ databases">
        <authorList>
            <consortium name="Genoscope - CEA"/>
            <person name="William W."/>
        </authorList>
    </citation>
    <scope>NUCLEOTIDE SEQUENCE [LARGE SCALE GENOMIC DNA]</scope>
</reference>
<evidence type="ECO:0000313" key="1">
    <source>
        <dbReference type="EMBL" id="CAH3043858.1"/>
    </source>
</evidence>
<accession>A0ABN8N681</accession>
<protein>
    <submittedName>
        <fullName evidence="1">Uncharacterized protein</fullName>
    </submittedName>
</protein>
<dbReference type="EMBL" id="CALNXK010000011">
    <property type="protein sequence ID" value="CAH3043858.1"/>
    <property type="molecule type" value="Genomic_DNA"/>
</dbReference>
<dbReference type="Proteomes" id="UP001159405">
    <property type="component" value="Unassembled WGS sequence"/>
</dbReference>
<organism evidence="1 2">
    <name type="scientific">Porites lobata</name>
    <dbReference type="NCBI Taxonomy" id="104759"/>
    <lineage>
        <taxon>Eukaryota</taxon>
        <taxon>Metazoa</taxon>
        <taxon>Cnidaria</taxon>
        <taxon>Anthozoa</taxon>
        <taxon>Hexacorallia</taxon>
        <taxon>Scleractinia</taxon>
        <taxon>Fungiina</taxon>
        <taxon>Poritidae</taxon>
        <taxon>Porites</taxon>
    </lineage>
</organism>
<name>A0ABN8N681_9CNID</name>
<proteinExistence type="predicted"/>
<sequence length="341" mass="39108">MENGILTQTTDEENSPHKGHCRKFFYVTQWRVMLEDCDHKHSLMCDLFDVTEGLNNIMNHVKIEILESSSTTCNREYQEDPLYDLEVKLKLTFFSGKFMFCIGKPASARRKGQETEDMDEETNIEDLSLVFINKMLTEVFLWLKSLSPSIKLEWLLPEFETRGFRSRRSLAYVQTEDLDTFFPSPTKLLLAERHILEAELNKIKVENNGQSTQREPKRLNVLLSASNAEELMRATSQPYLHEAATSSTGPINPILQTFHSPLDRRAIELSENLKLLKVQVQSAKSPLQGKQKARERRGKVCAICHTSGHNRANCNEVPCHDVNFSKLKEKHPELLGVESAK</sequence>
<gene>
    <name evidence="1" type="ORF">PLOB_00002693</name>
</gene>
<keyword evidence="2" id="KW-1185">Reference proteome</keyword>
<evidence type="ECO:0000313" key="2">
    <source>
        <dbReference type="Proteomes" id="UP001159405"/>
    </source>
</evidence>